<protein>
    <submittedName>
        <fullName evidence="2">Uncharacterized protein</fullName>
    </submittedName>
</protein>
<reference evidence="2 3" key="1">
    <citation type="submission" date="2020-08" db="EMBL/GenBank/DDBJ databases">
        <title>Plant Genome Project.</title>
        <authorList>
            <person name="Zhang R.-G."/>
        </authorList>
    </citation>
    <scope>NUCLEOTIDE SEQUENCE [LARGE SCALE GENOMIC DNA]</scope>
    <source>
        <tissue evidence="2">Rhizome</tissue>
    </source>
</reference>
<accession>A0A8J5HUS5</accession>
<evidence type="ECO:0000313" key="3">
    <source>
        <dbReference type="Proteomes" id="UP000734854"/>
    </source>
</evidence>
<dbReference type="PANTHER" id="PTHR35505:SF1">
    <property type="entry name" value="SNF2 DOMAIN PROTEIN"/>
    <property type="match status" value="1"/>
</dbReference>
<organism evidence="2 3">
    <name type="scientific">Zingiber officinale</name>
    <name type="common">Ginger</name>
    <name type="synonym">Amomum zingiber</name>
    <dbReference type="NCBI Taxonomy" id="94328"/>
    <lineage>
        <taxon>Eukaryota</taxon>
        <taxon>Viridiplantae</taxon>
        <taxon>Streptophyta</taxon>
        <taxon>Embryophyta</taxon>
        <taxon>Tracheophyta</taxon>
        <taxon>Spermatophyta</taxon>
        <taxon>Magnoliopsida</taxon>
        <taxon>Liliopsida</taxon>
        <taxon>Zingiberales</taxon>
        <taxon>Zingiberaceae</taxon>
        <taxon>Zingiber</taxon>
    </lineage>
</organism>
<dbReference type="EMBL" id="JACMSC010000002">
    <property type="protein sequence ID" value="KAG6531114.1"/>
    <property type="molecule type" value="Genomic_DNA"/>
</dbReference>
<evidence type="ECO:0000313" key="2">
    <source>
        <dbReference type="EMBL" id="KAG6531114.1"/>
    </source>
</evidence>
<keyword evidence="3" id="KW-1185">Reference proteome</keyword>
<dbReference type="Proteomes" id="UP000734854">
    <property type="component" value="Unassembled WGS sequence"/>
</dbReference>
<feature type="region of interest" description="Disordered" evidence="1">
    <location>
        <begin position="490"/>
        <end position="513"/>
    </location>
</feature>
<feature type="region of interest" description="Disordered" evidence="1">
    <location>
        <begin position="525"/>
        <end position="544"/>
    </location>
</feature>
<proteinExistence type="predicted"/>
<dbReference type="AlphaFoldDB" id="A0A8J5HUS5"/>
<sequence length="544" mass="61434">MDPIILESPSPVESLACGPLTVTNFQTMLEESIERFLIEVTKESCDFSAFRPIFFRLIQSSVDPPLEVIWFYSALGYHEAIRSKRDVFDRIFAVRDLLQLLSACSAPCNGPKSVALLAPVVSELYYFVREEKKLSGKVAKKLRKEIDSLAEAVISYVSICSGRSSNGQELSDGYLLPCFMDIVRVWTLQHCEKGDDLNVLFPCLSDEICAFFKQEKCGIGYLAGAVAAETFFLNLALKVQVDGLPRPDLQKELTIWSVSSISVFQNCVFFVSDAAVSFIYTTETATEAANASYCHLVFFPQSSKDESLIRNVLYDSVILVDYSFINPGFKVENFNDSLMNLIMRRLIVTYEAIHSVRGKRDYNKAISYTNAFTTSCVPNALVKWATHQIRLDEHNRPSANTPQGLLKWFVVLEERGLKLFEDDILELCNKVMFEESHDNDATEFNSGTNTADDDLFFFDNKGRVENKTMKDDDMGTAEVAFLTAAHSMKTDVSKKRRKQREHANEESGSQLKFLKYNIDDDSVKDYFNSGSEVENPPSADEMEE</sequence>
<gene>
    <name evidence="2" type="ORF">ZIOFF_004885</name>
</gene>
<comment type="caution">
    <text evidence="2">The sequence shown here is derived from an EMBL/GenBank/DDBJ whole genome shotgun (WGS) entry which is preliminary data.</text>
</comment>
<evidence type="ECO:0000256" key="1">
    <source>
        <dbReference type="SAM" id="MobiDB-lite"/>
    </source>
</evidence>
<name>A0A8J5HUS5_ZINOF</name>
<dbReference type="PANTHER" id="PTHR35505">
    <property type="entry name" value="OS01G0600300 PROTEIN"/>
    <property type="match status" value="1"/>
</dbReference>